<dbReference type="SMART" id="SM00198">
    <property type="entry name" value="SCP"/>
    <property type="match status" value="1"/>
</dbReference>
<dbReference type="InterPro" id="IPR018244">
    <property type="entry name" value="Allrgn_V5/Tpx1_CS"/>
</dbReference>
<feature type="chain" id="PRO_5013230794" evidence="2">
    <location>
        <begin position="22"/>
        <end position="230"/>
    </location>
</feature>
<dbReference type="EMBL" id="MCGT01000008">
    <property type="protein sequence ID" value="ORX57569.1"/>
    <property type="molecule type" value="Genomic_DNA"/>
</dbReference>
<evidence type="ECO:0000256" key="1">
    <source>
        <dbReference type="SAM" id="MobiDB-lite"/>
    </source>
</evidence>
<dbReference type="Proteomes" id="UP000242146">
    <property type="component" value="Unassembled WGS sequence"/>
</dbReference>
<dbReference type="Pfam" id="PF00188">
    <property type="entry name" value="CAP"/>
    <property type="match status" value="1"/>
</dbReference>
<dbReference type="PROSITE" id="PS01010">
    <property type="entry name" value="CRISP_2"/>
    <property type="match status" value="1"/>
</dbReference>
<evidence type="ECO:0000259" key="3">
    <source>
        <dbReference type="SMART" id="SM00198"/>
    </source>
</evidence>
<feature type="compositionally biased region" description="Basic residues" evidence="1">
    <location>
        <begin position="25"/>
        <end position="48"/>
    </location>
</feature>
<dbReference type="Gene3D" id="3.40.33.10">
    <property type="entry name" value="CAP"/>
    <property type="match status" value="1"/>
</dbReference>
<feature type="compositionally biased region" description="Polar residues" evidence="1">
    <location>
        <begin position="85"/>
        <end position="95"/>
    </location>
</feature>
<dbReference type="InterPro" id="IPR035940">
    <property type="entry name" value="CAP_sf"/>
</dbReference>
<dbReference type="SUPFAM" id="SSF55797">
    <property type="entry name" value="PR-1-like"/>
    <property type="match status" value="1"/>
</dbReference>
<dbReference type="PRINTS" id="PR00837">
    <property type="entry name" value="V5TPXLIKE"/>
</dbReference>
<evidence type="ECO:0000313" key="4">
    <source>
        <dbReference type="EMBL" id="ORX57569.1"/>
    </source>
</evidence>
<evidence type="ECO:0000256" key="2">
    <source>
        <dbReference type="SAM" id="SignalP"/>
    </source>
</evidence>
<dbReference type="GO" id="GO:0005576">
    <property type="term" value="C:extracellular region"/>
    <property type="evidence" value="ECO:0007669"/>
    <property type="project" value="InterPro"/>
</dbReference>
<comment type="caution">
    <text evidence="4">The sequence shown here is derived from an EMBL/GenBank/DDBJ whole genome shotgun (WGS) entry which is preliminary data.</text>
</comment>
<feature type="domain" description="SCP" evidence="3">
    <location>
        <begin position="97"/>
        <end position="219"/>
    </location>
</feature>
<dbReference type="FunFam" id="3.40.33.10:FF:000010">
    <property type="entry name" value="Predicted protein"/>
    <property type="match status" value="1"/>
</dbReference>
<dbReference type="PROSITE" id="PS01009">
    <property type="entry name" value="CRISP_1"/>
    <property type="match status" value="1"/>
</dbReference>
<dbReference type="STRING" id="101127.A0A1X2GN29"/>
<evidence type="ECO:0000313" key="5">
    <source>
        <dbReference type="Proteomes" id="UP000242146"/>
    </source>
</evidence>
<dbReference type="AlphaFoldDB" id="A0A1X2GN29"/>
<protein>
    <submittedName>
        <fullName evidence="4">PR-1-like protein</fullName>
    </submittedName>
</protein>
<dbReference type="InterPro" id="IPR014044">
    <property type="entry name" value="CAP_dom"/>
</dbReference>
<dbReference type="OrthoDB" id="337038at2759"/>
<dbReference type="PANTHER" id="PTHR10334">
    <property type="entry name" value="CYSTEINE-RICH SECRETORY PROTEIN-RELATED"/>
    <property type="match status" value="1"/>
</dbReference>
<feature type="signal peptide" evidence="2">
    <location>
        <begin position="1"/>
        <end position="21"/>
    </location>
</feature>
<accession>A0A1X2GN29</accession>
<organism evidence="4 5">
    <name type="scientific">Hesseltinella vesiculosa</name>
    <dbReference type="NCBI Taxonomy" id="101127"/>
    <lineage>
        <taxon>Eukaryota</taxon>
        <taxon>Fungi</taxon>
        <taxon>Fungi incertae sedis</taxon>
        <taxon>Mucoromycota</taxon>
        <taxon>Mucoromycotina</taxon>
        <taxon>Mucoromycetes</taxon>
        <taxon>Mucorales</taxon>
        <taxon>Cunninghamellaceae</taxon>
        <taxon>Hesseltinella</taxon>
    </lineage>
</organism>
<name>A0A1X2GN29_9FUNG</name>
<sequence length="230" mass="25638">MQRLILCLVVVLAIALQLVAAAPHHGSHKKHHHHKQHQQSTKKHHHEAPKHVSSQAPKHTKAPKHTPTQAPKHKPTHATTPRAKSPTSTSKAGLSAKDQQAILNLHNKFRAAHQAPPLKWDTKVAAYAQKWTSHCVFQHSQGQYGENLAMGYSNWADAITAWYDEYKQYSYNNPGFGESTGHFTQVVWRTSTKLGCGVSSCNGRPIYSCNYNPPGNMIGDFKKNVLPTKK</sequence>
<dbReference type="InterPro" id="IPR001283">
    <property type="entry name" value="CRISP-related"/>
</dbReference>
<keyword evidence="2" id="KW-0732">Signal</keyword>
<keyword evidence="5" id="KW-1185">Reference proteome</keyword>
<feature type="region of interest" description="Disordered" evidence="1">
    <location>
        <begin position="24"/>
        <end position="95"/>
    </location>
</feature>
<proteinExistence type="predicted"/>
<reference evidence="4 5" key="1">
    <citation type="submission" date="2016-07" db="EMBL/GenBank/DDBJ databases">
        <title>Pervasive Adenine N6-methylation of Active Genes in Fungi.</title>
        <authorList>
            <consortium name="DOE Joint Genome Institute"/>
            <person name="Mondo S.J."/>
            <person name="Dannebaum R.O."/>
            <person name="Kuo R.C."/>
            <person name="Labutti K."/>
            <person name="Haridas S."/>
            <person name="Kuo A."/>
            <person name="Salamov A."/>
            <person name="Ahrendt S.R."/>
            <person name="Lipzen A."/>
            <person name="Sullivan W."/>
            <person name="Andreopoulos W.B."/>
            <person name="Clum A."/>
            <person name="Lindquist E."/>
            <person name="Daum C."/>
            <person name="Ramamoorthy G.K."/>
            <person name="Gryganskyi A."/>
            <person name="Culley D."/>
            <person name="Magnuson J.K."/>
            <person name="James T.Y."/>
            <person name="O'Malley M.A."/>
            <person name="Stajich J.E."/>
            <person name="Spatafora J.W."/>
            <person name="Visel A."/>
            <person name="Grigoriev I.V."/>
        </authorList>
    </citation>
    <scope>NUCLEOTIDE SEQUENCE [LARGE SCALE GENOMIC DNA]</scope>
    <source>
        <strain evidence="4 5">NRRL 3301</strain>
    </source>
</reference>
<gene>
    <name evidence="4" type="ORF">DM01DRAFT_1334174</name>
</gene>